<comment type="function">
    <text evidence="4">Involved in several stages of intracellular trafficking.</text>
</comment>
<sequence length="403" mass="46211">MMDGVDDDPELVAEAPAGQAEDEDSSDSPLQVEISDALSEKDKVKFTVQTTTSLPTFKKGKLSVSRQHEEFIWLHDSYVENEDYGGIVIPPAPPRPDFDSSREKLQRLGEGEATMTKEEFSKMKQELEAEYLAIFKKTVAMHEVFLCRLAAHPILSQDRNFHIFLEYDQELSVRGKNTKEILGGFLKSMMKSADEVLVSGAKDSDEFFEHEKIFLLEYHMRVKESALKADKMTRAHKNVSEDYIGISTWLYNIGEQEYSKLSRFLQLSSDMFEKYRKQQGRVASDQDLKLTDLLRYYVRETQAAKDLLYRRARSLVDAENTGRALDKARAKGKDVQQAEMQQKLAMHKFDSLSTSARQELMDFKMRRVAAFRKNLVEMAELELKHAKASLQMLNNSLTALQNC</sequence>
<dbReference type="AlphaFoldDB" id="A0AAJ7U7X6"/>
<accession>A0AAJ7U7X6</accession>
<dbReference type="Pfam" id="PF00787">
    <property type="entry name" value="PX"/>
    <property type="match status" value="1"/>
</dbReference>
<reference evidence="8" key="1">
    <citation type="submission" date="2025-08" db="UniProtKB">
        <authorList>
            <consortium name="RefSeq"/>
        </authorList>
    </citation>
    <scope>IDENTIFICATION</scope>
    <source>
        <tissue evidence="8">Sperm</tissue>
    </source>
</reference>
<comment type="similarity">
    <text evidence="1 4">Belongs to the sorting nexin family.</text>
</comment>
<protein>
    <recommendedName>
        <fullName evidence="4">Sorting nexin</fullName>
    </recommendedName>
</protein>
<dbReference type="GO" id="GO:0005829">
    <property type="term" value="C:cytosol"/>
    <property type="evidence" value="ECO:0007669"/>
    <property type="project" value="GOC"/>
</dbReference>
<organism evidence="7 8">
    <name type="scientific">Petromyzon marinus</name>
    <name type="common">Sea lamprey</name>
    <dbReference type="NCBI Taxonomy" id="7757"/>
    <lineage>
        <taxon>Eukaryota</taxon>
        <taxon>Metazoa</taxon>
        <taxon>Chordata</taxon>
        <taxon>Craniata</taxon>
        <taxon>Vertebrata</taxon>
        <taxon>Cyclostomata</taxon>
        <taxon>Hyperoartia</taxon>
        <taxon>Petromyzontiformes</taxon>
        <taxon>Petromyzontidae</taxon>
        <taxon>Petromyzon</taxon>
    </lineage>
</organism>
<dbReference type="GO" id="GO:0015031">
    <property type="term" value="P:protein transport"/>
    <property type="evidence" value="ECO:0007669"/>
    <property type="project" value="UniProtKB-KW"/>
</dbReference>
<name>A0AAJ7U7X6_PETMA</name>
<keyword evidence="2 4" id="KW-0813">Transport</keyword>
<keyword evidence="7" id="KW-1185">Reference proteome</keyword>
<dbReference type="PROSITE" id="PS50195">
    <property type="entry name" value="PX"/>
    <property type="match status" value="1"/>
</dbReference>
<dbReference type="InterPro" id="IPR014637">
    <property type="entry name" value="SNX5/SNX6/SNX32"/>
</dbReference>
<evidence type="ECO:0000259" key="6">
    <source>
        <dbReference type="PROSITE" id="PS50195"/>
    </source>
</evidence>
<dbReference type="Proteomes" id="UP001318040">
    <property type="component" value="Chromosome 53"/>
</dbReference>
<dbReference type="Gene3D" id="3.30.1520.10">
    <property type="entry name" value="Phox-like domain"/>
    <property type="match status" value="1"/>
</dbReference>
<dbReference type="InterPro" id="IPR036871">
    <property type="entry name" value="PX_dom_sf"/>
</dbReference>
<dbReference type="CDD" id="cd07621">
    <property type="entry name" value="BAR_SNX5_6"/>
    <property type="match status" value="1"/>
</dbReference>
<dbReference type="FunFam" id="3.30.1520.10:FF:000001">
    <property type="entry name" value="Sorting nexin"/>
    <property type="match status" value="1"/>
</dbReference>
<dbReference type="SUPFAM" id="SSF64268">
    <property type="entry name" value="PX domain"/>
    <property type="match status" value="1"/>
</dbReference>
<feature type="domain" description="PX" evidence="6">
    <location>
        <begin position="24"/>
        <end position="171"/>
    </location>
</feature>
<dbReference type="GeneID" id="116954026"/>
<evidence type="ECO:0000256" key="2">
    <source>
        <dbReference type="ARBA" id="ARBA00022448"/>
    </source>
</evidence>
<dbReference type="GO" id="GO:0005768">
    <property type="term" value="C:endosome"/>
    <property type="evidence" value="ECO:0007669"/>
    <property type="project" value="UniProtKB-ARBA"/>
</dbReference>
<dbReference type="GO" id="GO:0035091">
    <property type="term" value="F:phosphatidylinositol binding"/>
    <property type="evidence" value="ECO:0007669"/>
    <property type="project" value="UniProtKB-UniRule"/>
</dbReference>
<feature type="region of interest" description="Disordered" evidence="5">
    <location>
        <begin position="1"/>
        <end position="30"/>
    </location>
</feature>
<evidence type="ECO:0000256" key="3">
    <source>
        <dbReference type="ARBA" id="ARBA00022927"/>
    </source>
</evidence>
<feature type="compositionally biased region" description="Acidic residues" evidence="5">
    <location>
        <begin position="1"/>
        <end position="11"/>
    </location>
</feature>
<keyword evidence="3 4" id="KW-0653">Protein transport</keyword>
<evidence type="ECO:0000256" key="5">
    <source>
        <dbReference type="SAM" id="MobiDB-lite"/>
    </source>
</evidence>
<dbReference type="GO" id="GO:0042147">
    <property type="term" value="P:retrograde transport, endosome to Golgi"/>
    <property type="evidence" value="ECO:0007669"/>
    <property type="project" value="TreeGrafter"/>
</dbReference>
<evidence type="ECO:0000313" key="7">
    <source>
        <dbReference type="Proteomes" id="UP001318040"/>
    </source>
</evidence>
<dbReference type="KEGG" id="pmrn:116954026"/>
<dbReference type="PANTHER" id="PTHR45850">
    <property type="entry name" value="SORTING NEXIN FAMILY MEMBER"/>
    <property type="match status" value="1"/>
</dbReference>
<dbReference type="InterPro" id="IPR027267">
    <property type="entry name" value="AH/BAR_dom_sf"/>
</dbReference>
<dbReference type="Gene3D" id="1.20.1270.60">
    <property type="entry name" value="Arfaptin homology (AH) domain/BAR domain"/>
    <property type="match status" value="1"/>
</dbReference>
<proteinExistence type="inferred from homology"/>
<dbReference type="InterPro" id="IPR001683">
    <property type="entry name" value="PX_dom"/>
</dbReference>
<dbReference type="InterPro" id="IPR015404">
    <property type="entry name" value="Vps5_C"/>
</dbReference>
<evidence type="ECO:0000256" key="1">
    <source>
        <dbReference type="ARBA" id="ARBA00010883"/>
    </source>
</evidence>
<dbReference type="PIRSF" id="PIRSF036924">
    <property type="entry name" value="Snx5_Snx6"/>
    <property type="match status" value="1"/>
</dbReference>
<dbReference type="PANTHER" id="PTHR45850:SF1">
    <property type="entry name" value="SORTING NEXIN 6, ISOFORM B"/>
    <property type="match status" value="1"/>
</dbReference>
<evidence type="ECO:0000256" key="4">
    <source>
        <dbReference type="PIRNR" id="PIRNR036924"/>
    </source>
</evidence>
<dbReference type="FunFam" id="1.20.1270.60:FF:000008">
    <property type="entry name" value="Sorting nexin"/>
    <property type="match status" value="1"/>
</dbReference>
<gene>
    <name evidence="8" type="primary">LOC116954026</name>
</gene>
<dbReference type="Pfam" id="PF09325">
    <property type="entry name" value="Vps5"/>
    <property type="match status" value="1"/>
</dbReference>
<dbReference type="RefSeq" id="XP_032830310.1">
    <property type="nucleotide sequence ID" value="XM_032974419.1"/>
</dbReference>
<evidence type="ECO:0000313" key="8">
    <source>
        <dbReference type="RefSeq" id="XP_032830310.1"/>
    </source>
</evidence>